<feature type="region of interest" description="Disordered" evidence="1">
    <location>
        <begin position="60"/>
        <end position="81"/>
    </location>
</feature>
<protein>
    <submittedName>
        <fullName evidence="2">Uncharacterized protein</fullName>
    </submittedName>
</protein>
<dbReference type="AlphaFoldDB" id="A0A2I2KNL0"/>
<reference evidence="2 3" key="1">
    <citation type="submission" date="2017-06" db="EMBL/GenBank/DDBJ databases">
        <authorList>
            <person name="Kim H.J."/>
            <person name="Triplett B.A."/>
        </authorList>
    </citation>
    <scope>NUCLEOTIDE SEQUENCE [LARGE SCALE GENOMIC DNA]</scope>
    <source>
        <strain evidence="2">FRACA_ARgP5</strain>
    </source>
</reference>
<evidence type="ECO:0000313" key="2">
    <source>
        <dbReference type="EMBL" id="SNQ47255.1"/>
    </source>
</evidence>
<name>A0A2I2KNL0_9ACTN</name>
<evidence type="ECO:0000313" key="3">
    <source>
        <dbReference type="Proteomes" id="UP000234331"/>
    </source>
</evidence>
<organism evidence="2 3">
    <name type="scientific">Frankia canadensis</name>
    <dbReference type="NCBI Taxonomy" id="1836972"/>
    <lineage>
        <taxon>Bacteria</taxon>
        <taxon>Bacillati</taxon>
        <taxon>Actinomycetota</taxon>
        <taxon>Actinomycetes</taxon>
        <taxon>Frankiales</taxon>
        <taxon>Frankiaceae</taxon>
        <taxon>Frankia</taxon>
    </lineage>
</organism>
<accession>A0A2I2KNL0</accession>
<evidence type="ECO:0000256" key="1">
    <source>
        <dbReference type="SAM" id="MobiDB-lite"/>
    </source>
</evidence>
<sequence>MERRRPPASFERLPRSALHPPAMKTLFLAAGSPATAFGLAPLALAARAASARPVFRTWGFDATTSRPTQPRRPPGRTLSAFSLRDRGRTEVLISARRVARRRQD</sequence>
<dbReference type="EMBL" id="FZMO01000090">
    <property type="protein sequence ID" value="SNQ47255.1"/>
    <property type="molecule type" value="Genomic_DNA"/>
</dbReference>
<keyword evidence="3" id="KW-1185">Reference proteome</keyword>
<proteinExistence type="predicted"/>
<dbReference type="Proteomes" id="UP000234331">
    <property type="component" value="Unassembled WGS sequence"/>
</dbReference>
<gene>
    <name evidence="2" type="ORF">FRACA_180019</name>
</gene>